<dbReference type="Gene3D" id="3.40.47.40">
    <property type="entry name" value="Stage V sporulation protein AD"/>
    <property type="match status" value="1"/>
</dbReference>
<dbReference type="NCBIfam" id="NF006160">
    <property type="entry name" value="PRK08304.1"/>
    <property type="match status" value="1"/>
</dbReference>
<dbReference type="InterPro" id="IPR010894">
    <property type="entry name" value="SpoVAD"/>
</dbReference>
<dbReference type="PIRSF" id="PIRSF011570">
    <property type="entry name" value="SpoVAD"/>
    <property type="match status" value="1"/>
</dbReference>
<evidence type="ECO:0000313" key="2">
    <source>
        <dbReference type="Proteomes" id="UP000054874"/>
    </source>
</evidence>
<dbReference type="SUPFAM" id="SSF53901">
    <property type="entry name" value="Thiolase-like"/>
    <property type="match status" value="1"/>
</dbReference>
<dbReference type="AlphaFoldDB" id="A0A0V8QCT5"/>
<organism evidence="1 2">
    <name type="scientific">Acetivibrio ethanolgignens</name>
    <dbReference type="NCBI Taxonomy" id="290052"/>
    <lineage>
        <taxon>Bacteria</taxon>
        <taxon>Bacillati</taxon>
        <taxon>Bacillota</taxon>
        <taxon>Clostridia</taxon>
        <taxon>Eubacteriales</taxon>
        <taxon>Oscillospiraceae</taxon>
        <taxon>Acetivibrio</taxon>
    </lineage>
</organism>
<comment type="caution">
    <text evidence="1">The sequence shown here is derived from an EMBL/GenBank/DDBJ whole genome shotgun (WGS) entry which is preliminary data.</text>
</comment>
<gene>
    <name evidence="1" type="ORF">ASU35_02770</name>
</gene>
<dbReference type="Pfam" id="PF07451">
    <property type="entry name" value="SpoVAD"/>
    <property type="match status" value="1"/>
</dbReference>
<dbReference type="OrthoDB" id="9770068at2"/>
<proteinExistence type="predicted"/>
<dbReference type="EMBL" id="LNAM01000175">
    <property type="protein sequence ID" value="KSV58343.1"/>
    <property type="molecule type" value="Genomic_DNA"/>
</dbReference>
<dbReference type="InterPro" id="IPR016039">
    <property type="entry name" value="Thiolase-like"/>
</dbReference>
<dbReference type="STRING" id="290052.ASU35_02770"/>
<keyword evidence="2" id="KW-1185">Reference proteome</keyword>
<name>A0A0V8QCT5_9FIRM</name>
<protein>
    <submittedName>
        <fullName evidence="1">Stage V sporulation protein AD</fullName>
    </submittedName>
</protein>
<dbReference type="Proteomes" id="UP000054874">
    <property type="component" value="Unassembled WGS sequence"/>
</dbReference>
<reference evidence="1 2" key="1">
    <citation type="submission" date="2015-11" db="EMBL/GenBank/DDBJ databases">
        <title>Butyribacter intestini gen. nov., sp. nov., a butyric acid-producing bacterium of the family Lachnospiraceae isolated from the human faeces.</title>
        <authorList>
            <person name="Zou Y."/>
            <person name="Xue W."/>
            <person name="Luo G."/>
            <person name="Lv M."/>
        </authorList>
    </citation>
    <scope>NUCLEOTIDE SEQUENCE [LARGE SCALE GENOMIC DNA]</scope>
    <source>
        <strain evidence="1 2">ACET-33324</strain>
    </source>
</reference>
<dbReference type="RefSeq" id="WP_058353384.1">
    <property type="nucleotide sequence ID" value="NZ_CABMMD010000175.1"/>
</dbReference>
<accession>A0A0V8QCT5</accession>
<evidence type="ECO:0000313" key="1">
    <source>
        <dbReference type="EMBL" id="KSV58343.1"/>
    </source>
</evidence>
<sequence>MKKYVGKRSIEFEKPPCILSEASIAGKKEAEGPLGEYFDVIEEDPMCGGKSWEEAESRLQEKAASLAIQKAGLKPQDIRYLVSGDLLGQLIATSFGIMSLDIPMFGVYGACSTMGEAMTIGAILVEGGYADKVVSLTSSHFGGAEKQFRFPLAYGNQRPLSATWTVTGSGAVVLGEAAPEASGWIGIRRVTTGKVVDFGIKDSMNMGACMAPAAYDVIYSHLSDFGLRPDYYDRIITGDLGCVGRDILLDMLKQKGMDISSNYMDCGIEIFDDEEQDTHAGGSGCACSAITLTGYVLRKMKKKEWKKVLFVPTGALLSTVSFNEGNSVPGISHGVALELM</sequence>
<dbReference type="InterPro" id="IPR038369">
    <property type="entry name" value="SpoVAD_sf"/>
</dbReference>
<dbReference type="GO" id="GO:0016746">
    <property type="term" value="F:acyltransferase activity"/>
    <property type="evidence" value="ECO:0007669"/>
    <property type="project" value="InterPro"/>
</dbReference>
<dbReference type="NCBIfam" id="TIGR02845">
    <property type="entry name" value="spore_V_AD"/>
    <property type="match status" value="1"/>
</dbReference>